<protein>
    <recommendedName>
        <fullName evidence="7">Zn(2)-C6 fungal-type domain-containing protein</fullName>
    </recommendedName>
</protein>
<organism evidence="8 9">
    <name type="scientific">Penicilliopsis zonata CBS 506.65</name>
    <dbReference type="NCBI Taxonomy" id="1073090"/>
    <lineage>
        <taxon>Eukaryota</taxon>
        <taxon>Fungi</taxon>
        <taxon>Dikarya</taxon>
        <taxon>Ascomycota</taxon>
        <taxon>Pezizomycotina</taxon>
        <taxon>Eurotiomycetes</taxon>
        <taxon>Eurotiomycetidae</taxon>
        <taxon>Eurotiales</taxon>
        <taxon>Aspergillaceae</taxon>
        <taxon>Penicilliopsis</taxon>
    </lineage>
</organism>
<dbReference type="InterPro" id="IPR021858">
    <property type="entry name" value="Fun_TF"/>
</dbReference>
<keyword evidence="3" id="KW-0805">Transcription regulation</keyword>
<evidence type="ECO:0000256" key="5">
    <source>
        <dbReference type="ARBA" id="ARBA00023163"/>
    </source>
</evidence>
<keyword evidence="5" id="KW-0804">Transcription</keyword>
<dbReference type="EMBL" id="KV878348">
    <property type="protein sequence ID" value="OJJ44469.1"/>
    <property type="molecule type" value="Genomic_DNA"/>
</dbReference>
<keyword evidence="6" id="KW-0539">Nucleus</keyword>
<dbReference type="PANTHER" id="PTHR36206:SF16">
    <property type="entry name" value="TRANSCRIPTION FACTOR DOMAIN-CONTAINING PROTEIN-RELATED"/>
    <property type="match status" value="1"/>
</dbReference>
<evidence type="ECO:0000256" key="6">
    <source>
        <dbReference type="ARBA" id="ARBA00023242"/>
    </source>
</evidence>
<sequence>MKHSRTRTGCQTCRIRRIKCDERPGSCEKCASTGRICDGYASVQLPIRKPRNATTSLLHHPGLAASLPGKSSDERWCFTFFQTQTIPMLAGCFDSHLWPVVLQMCPAEPAVCHAVTALSALHQASQQAKSGIYHAFAFKQYGRALATLRARLASTNDPQLRSVALVSCLLFMFFASIQGNLSEALLHLKQGMHILSHRHGQAARQMLLSAQNQPLSMFEASVWKLFAHLEVQSAHFDASGALKLYPTDGQLVEVDSSPCMFHSVNEAKEMLDPLLNNVFRVWTLREETDFLTLAVEQRKIQSEIMRHMAALDNSMNNSNNTKFITSEKDSRCLDIIRLHHLILYINVETILSTSEMVFDHYNPEWRECLRLARRIIDSFRAEFSASSMPILTADLGVLLPLSWITLKCRHPGLRQEALDLMAEWPHCEGFNDSVVLLQISREIIDFEMRQGCLPIPDEARVRSFTLEDGVLLIS</sequence>
<dbReference type="SMART" id="SM00066">
    <property type="entry name" value="GAL4"/>
    <property type="match status" value="1"/>
</dbReference>
<name>A0A1L9SBH9_9EURO</name>
<dbReference type="AlphaFoldDB" id="A0A1L9SBH9"/>
<dbReference type="Proteomes" id="UP000184188">
    <property type="component" value="Unassembled WGS sequence"/>
</dbReference>
<keyword evidence="9" id="KW-1185">Reference proteome</keyword>
<evidence type="ECO:0000256" key="4">
    <source>
        <dbReference type="ARBA" id="ARBA00023125"/>
    </source>
</evidence>
<dbReference type="OrthoDB" id="2593732at2759"/>
<dbReference type="VEuPathDB" id="FungiDB:ASPZODRAFT_795296"/>
<evidence type="ECO:0000313" key="8">
    <source>
        <dbReference type="EMBL" id="OJJ44469.1"/>
    </source>
</evidence>
<evidence type="ECO:0000313" key="9">
    <source>
        <dbReference type="Proteomes" id="UP000184188"/>
    </source>
</evidence>
<dbReference type="GO" id="GO:0008270">
    <property type="term" value="F:zinc ion binding"/>
    <property type="evidence" value="ECO:0007669"/>
    <property type="project" value="InterPro"/>
</dbReference>
<evidence type="ECO:0000259" key="7">
    <source>
        <dbReference type="PROSITE" id="PS50048"/>
    </source>
</evidence>
<proteinExistence type="predicted"/>
<accession>A0A1L9SBH9</accession>
<evidence type="ECO:0000256" key="3">
    <source>
        <dbReference type="ARBA" id="ARBA00023015"/>
    </source>
</evidence>
<dbReference type="Pfam" id="PF11951">
    <property type="entry name" value="Fungal_trans_2"/>
    <property type="match status" value="1"/>
</dbReference>
<dbReference type="PANTHER" id="PTHR36206">
    <property type="entry name" value="ASPERCRYPTIN BIOSYNTHESIS CLUSTER-SPECIFIC TRANSCRIPTION REGULATOR ATNN-RELATED"/>
    <property type="match status" value="1"/>
</dbReference>
<dbReference type="Pfam" id="PF00172">
    <property type="entry name" value="Zn_clus"/>
    <property type="match status" value="1"/>
</dbReference>
<dbReference type="InterPro" id="IPR036864">
    <property type="entry name" value="Zn2-C6_fun-type_DNA-bd_sf"/>
</dbReference>
<dbReference type="PROSITE" id="PS00463">
    <property type="entry name" value="ZN2_CY6_FUNGAL_1"/>
    <property type="match status" value="1"/>
</dbReference>
<dbReference type="InterPro" id="IPR052360">
    <property type="entry name" value="Transcr_Regulatory_Proteins"/>
</dbReference>
<dbReference type="GeneID" id="34616698"/>
<dbReference type="RefSeq" id="XP_022578979.1">
    <property type="nucleotide sequence ID" value="XM_022730234.1"/>
</dbReference>
<keyword evidence="4" id="KW-0238">DNA-binding</keyword>
<dbReference type="Gene3D" id="4.10.240.10">
    <property type="entry name" value="Zn(2)-C6 fungal-type DNA-binding domain"/>
    <property type="match status" value="1"/>
</dbReference>
<dbReference type="STRING" id="1073090.A0A1L9SBH9"/>
<dbReference type="PROSITE" id="PS50048">
    <property type="entry name" value="ZN2_CY6_FUNGAL_2"/>
    <property type="match status" value="1"/>
</dbReference>
<keyword evidence="2" id="KW-0862">Zinc</keyword>
<dbReference type="SUPFAM" id="SSF57701">
    <property type="entry name" value="Zn2/Cys6 DNA-binding domain"/>
    <property type="match status" value="1"/>
</dbReference>
<keyword evidence="1" id="KW-0479">Metal-binding</keyword>
<evidence type="ECO:0000256" key="1">
    <source>
        <dbReference type="ARBA" id="ARBA00022723"/>
    </source>
</evidence>
<dbReference type="CDD" id="cd00067">
    <property type="entry name" value="GAL4"/>
    <property type="match status" value="1"/>
</dbReference>
<dbReference type="GO" id="GO:0000981">
    <property type="term" value="F:DNA-binding transcription factor activity, RNA polymerase II-specific"/>
    <property type="evidence" value="ECO:0007669"/>
    <property type="project" value="InterPro"/>
</dbReference>
<dbReference type="InterPro" id="IPR001138">
    <property type="entry name" value="Zn2Cys6_DnaBD"/>
</dbReference>
<feature type="domain" description="Zn(2)-C6 fungal-type" evidence="7">
    <location>
        <begin position="9"/>
        <end position="37"/>
    </location>
</feature>
<dbReference type="GO" id="GO:0003677">
    <property type="term" value="F:DNA binding"/>
    <property type="evidence" value="ECO:0007669"/>
    <property type="project" value="UniProtKB-KW"/>
</dbReference>
<gene>
    <name evidence="8" type="ORF">ASPZODRAFT_795296</name>
</gene>
<evidence type="ECO:0000256" key="2">
    <source>
        <dbReference type="ARBA" id="ARBA00022833"/>
    </source>
</evidence>
<reference evidence="9" key="1">
    <citation type="journal article" date="2017" name="Genome Biol.">
        <title>Comparative genomics reveals high biological diversity and specific adaptations in the industrially and medically important fungal genus Aspergillus.</title>
        <authorList>
            <person name="de Vries R.P."/>
            <person name="Riley R."/>
            <person name="Wiebenga A."/>
            <person name="Aguilar-Osorio G."/>
            <person name="Amillis S."/>
            <person name="Uchima C.A."/>
            <person name="Anderluh G."/>
            <person name="Asadollahi M."/>
            <person name="Askin M."/>
            <person name="Barry K."/>
            <person name="Battaglia E."/>
            <person name="Bayram O."/>
            <person name="Benocci T."/>
            <person name="Braus-Stromeyer S.A."/>
            <person name="Caldana C."/>
            <person name="Canovas D."/>
            <person name="Cerqueira G.C."/>
            <person name="Chen F."/>
            <person name="Chen W."/>
            <person name="Choi C."/>
            <person name="Clum A."/>
            <person name="Dos Santos R.A."/>
            <person name="Damasio A.R."/>
            <person name="Diallinas G."/>
            <person name="Emri T."/>
            <person name="Fekete E."/>
            <person name="Flipphi M."/>
            <person name="Freyberg S."/>
            <person name="Gallo A."/>
            <person name="Gournas C."/>
            <person name="Habgood R."/>
            <person name="Hainaut M."/>
            <person name="Harispe M.L."/>
            <person name="Henrissat B."/>
            <person name="Hilden K.S."/>
            <person name="Hope R."/>
            <person name="Hossain A."/>
            <person name="Karabika E."/>
            <person name="Karaffa L."/>
            <person name="Karanyi Z."/>
            <person name="Krasevec N."/>
            <person name="Kuo A."/>
            <person name="Kusch H."/>
            <person name="LaButti K."/>
            <person name="Lagendijk E.L."/>
            <person name="Lapidus A."/>
            <person name="Levasseur A."/>
            <person name="Lindquist E."/>
            <person name="Lipzen A."/>
            <person name="Logrieco A.F."/>
            <person name="MacCabe A."/>
            <person name="Maekelae M.R."/>
            <person name="Malavazi I."/>
            <person name="Melin P."/>
            <person name="Meyer V."/>
            <person name="Mielnichuk N."/>
            <person name="Miskei M."/>
            <person name="Molnar A.P."/>
            <person name="Mule G."/>
            <person name="Ngan C.Y."/>
            <person name="Orejas M."/>
            <person name="Orosz E."/>
            <person name="Ouedraogo J.P."/>
            <person name="Overkamp K.M."/>
            <person name="Park H.-S."/>
            <person name="Perrone G."/>
            <person name="Piumi F."/>
            <person name="Punt P.J."/>
            <person name="Ram A.F."/>
            <person name="Ramon A."/>
            <person name="Rauscher S."/>
            <person name="Record E."/>
            <person name="Riano-Pachon D.M."/>
            <person name="Robert V."/>
            <person name="Roehrig J."/>
            <person name="Ruller R."/>
            <person name="Salamov A."/>
            <person name="Salih N.S."/>
            <person name="Samson R.A."/>
            <person name="Sandor E."/>
            <person name="Sanguinetti M."/>
            <person name="Schuetze T."/>
            <person name="Sepcic K."/>
            <person name="Shelest E."/>
            <person name="Sherlock G."/>
            <person name="Sophianopoulou V."/>
            <person name="Squina F.M."/>
            <person name="Sun H."/>
            <person name="Susca A."/>
            <person name="Todd R.B."/>
            <person name="Tsang A."/>
            <person name="Unkles S.E."/>
            <person name="van de Wiele N."/>
            <person name="van Rossen-Uffink D."/>
            <person name="Oliveira J.V."/>
            <person name="Vesth T.C."/>
            <person name="Visser J."/>
            <person name="Yu J.-H."/>
            <person name="Zhou M."/>
            <person name="Andersen M.R."/>
            <person name="Archer D.B."/>
            <person name="Baker S.E."/>
            <person name="Benoit I."/>
            <person name="Brakhage A.A."/>
            <person name="Braus G.H."/>
            <person name="Fischer R."/>
            <person name="Frisvad J.C."/>
            <person name="Goldman G.H."/>
            <person name="Houbraken J."/>
            <person name="Oakley B."/>
            <person name="Pocsi I."/>
            <person name="Scazzocchio C."/>
            <person name="Seiboth B."/>
            <person name="vanKuyk P.A."/>
            <person name="Wortman J."/>
            <person name="Dyer P.S."/>
            <person name="Grigoriev I.V."/>
        </authorList>
    </citation>
    <scope>NUCLEOTIDE SEQUENCE [LARGE SCALE GENOMIC DNA]</scope>
    <source>
        <strain evidence="9">CBS 506.65</strain>
    </source>
</reference>